<dbReference type="InterPro" id="IPR032816">
    <property type="entry name" value="VTT_dom"/>
</dbReference>
<evidence type="ECO:0000256" key="4">
    <source>
        <dbReference type="ARBA" id="ARBA00022989"/>
    </source>
</evidence>
<evidence type="ECO:0000313" key="8">
    <source>
        <dbReference type="EMBL" id="OIQ77479.1"/>
    </source>
</evidence>
<feature type="domain" description="VTT" evidence="7">
    <location>
        <begin position="37"/>
        <end position="162"/>
    </location>
</feature>
<evidence type="ECO:0000259" key="7">
    <source>
        <dbReference type="Pfam" id="PF09335"/>
    </source>
</evidence>
<feature type="transmembrane region" description="Helical" evidence="6">
    <location>
        <begin position="57"/>
        <end position="79"/>
    </location>
</feature>
<gene>
    <name evidence="8" type="primary">yabI_4</name>
    <name evidence="8" type="ORF">GALL_408280</name>
</gene>
<comment type="subcellular location">
    <subcellularLocation>
        <location evidence="1">Cell membrane</location>
        <topology evidence="1">Multi-pass membrane protein</topology>
    </subcellularLocation>
</comment>
<name>A0A1J5QBX5_9ZZZZ</name>
<dbReference type="AlphaFoldDB" id="A0A1J5QBX5"/>
<organism evidence="8">
    <name type="scientific">mine drainage metagenome</name>
    <dbReference type="NCBI Taxonomy" id="410659"/>
    <lineage>
        <taxon>unclassified sequences</taxon>
        <taxon>metagenomes</taxon>
        <taxon>ecological metagenomes</taxon>
    </lineage>
</organism>
<reference evidence="8" key="1">
    <citation type="submission" date="2016-10" db="EMBL/GenBank/DDBJ databases">
        <title>Sequence of Gallionella enrichment culture.</title>
        <authorList>
            <person name="Poehlein A."/>
            <person name="Muehling M."/>
            <person name="Daniel R."/>
        </authorList>
    </citation>
    <scope>NUCLEOTIDE SEQUENCE</scope>
</reference>
<keyword evidence="3 6" id="KW-0812">Transmembrane</keyword>
<evidence type="ECO:0000256" key="3">
    <source>
        <dbReference type="ARBA" id="ARBA00022692"/>
    </source>
</evidence>
<dbReference type="EMBL" id="MLJW01001606">
    <property type="protein sequence ID" value="OIQ77479.1"/>
    <property type="molecule type" value="Genomic_DNA"/>
</dbReference>
<keyword evidence="4 6" id="KW-1133">Transmembrane helix</keyword>
<dbReference type="GO" id="GO:0005886">
    <property type="term" value="C:plasma membrane"/>
    <property type="evidence" value="ECO:0007669"/>
    <property type="project" value="UniProtKB-SubCell"/>
</dbReference>
<evidence type="ECO:0000256" key="1">
    <source>
        <dbReference type="ARBA" id="ARBA00004651"/>
    </source>
</evidence>
<protein>
    <submittedName>
        <fullName evidence="8">Inner membrane protein YabI</fullName>
    </submittedName>
</protein>
<evidence type="ECO:0000256" key="2">
    <source>
        <dbReference type="ARBA" id="ARBA00022475"/>
    </source>
</evidence>
<feature type="transmembrane region" description="Helical" evidence="6">
    <location>
        <begin position="143"/>
        <end position="163"/>
    </location>
</feature>
<evidence type="ECO:0000256" key="6">
    <source>
        <dbReference type="SAM" id="Phobius"/>
    </source>
</evidence>
<proteinExistence type="predicted"/>
<sequence>MEKLVAVLAGWIIAVISTLGYGGIVLLMGIESACIPLPSEIIMPFSGYLVFKGEMTLWGVALAGAIGCVAGSIPAYYLGMYGGRPLVEKYGKWLLISHHDLHIADRWFARHGEITIFIGRMLPAVRTFIAFPAGIARMHMGRFIAYTFAGSLIWCALLAYAGMKMGQNWERMKVYFHQFHLVIAVVAVLFMVWFVRRHLLAIRRKYH</sequence>
<keyword evidence="2" id="KW-1003">Cell membrane</keyword>
<dbReference type="Pfam" id="PF09335">
    <property type="entry name" value="VTT_dom"/>
    <property type="match status" value="1"/>
</dbReference>
<feature type="transmembrane region" description="Helical" evidence="6">
    <location>
        <begin position="175"/>
        <end position="195"/>
    </location>
</feature>
<evidence type="ECO:0000256" key="5">
    <source>
        <dbReference type="ARBA" id="ARBA00023136"/>
    </source>
</evidence>
<dbReference type="InterPro" id="IPR051311">
    <property type="entry name" value="DedA_domain"/>
</dbReference>
<accession>A0A1J5QBX5</accession>
<dbReference type="PANTHER" id="PTHR42709:SF6">
    <property type="entry name" value="UNDECAPRENYL PHOSPHATE TRANSPORTER A"/>
    <property type="match status" value="1"/>
</dbReference>
<dbReference type="PANTHER" id="PTHR42709">
    <property type="entry name" value="ALKALINE PHOSPHATASE LIKE PROTEIN"/>
    <property type="match status" value="1"/>
</dbReference>
<keyword evidence="5 6" id="KW-0472">Membrane</keyword>
<comment type="caution">
    <text evidence="8">The sequence shown here is derived from an EMBL/GenBank/DDBJ whole genome shotgun (WGS) entry which is preliminary data.</text>
</comment>